<evidence type="ECO:0000313" key="3">
    <source>
        <dbReference type="EMBL" id="TCJ02793.1"/>
    </source>
</evidence>
<keyword evidence="2" id="KW-0732">Signal</keyword>
<evidence type="ECO:0000256" key="2">
    <source>
        <dbReference type="SAM" id="SignalP"/>
    </source>
</evidence>
<feature type="region of interest" description="Disordered" evidence="1">
    <location>
        <begin position="25"/>
        <end position="103"/>
    </location>
</feature>
<organism evidence="3 4">
    <name type="scientific">Cytobacillus praedii</name>
    <dbReference type="NCBI Taxonomy" id="1742358"/>
    <lineage>
        <taxon>Bacteria</taxon>
        <taxon>Bacillati</taxon>
        <taxon>Bacillota</taxon>
        <taxon>Bacilli</taxon>
        <taxon>Bacillales</taxon>
        <taxon>Bacillaceae</taxon>
        <taxon>Cytobacillus</taxon>
    </lineage>
</organism>
<feature type="compositionally biased region" description="Polar residues" evidence="1">
    <location>
        <begin position="56"/>
        <end position="70"/>
    </location>
</feature>
<dbReference type="EMBL" id="SJTH01000026">
    <property type="protein sequence ID" value="TCJ02793.1"/>
    <property type="molecule type" value="Genomic_DNA"/>
</dbReference>
<dbReference type="AlphaFoldDB" id="A0A4V2NU34"/>
<reference evidence="3 4" key="1">
    <citation type="submission" date="2019-03" db="EMBL/GenBank/DDBJ databases">
        <authorList>
            <person name="Jensen L."/>
            <person name="Storgaard J."/>
            <person name="Sulaj E."/>
            <person name="Schramm A."/>
            <person name="Marshall I.P.G."/>
        </authorList>
    </citation>
    <scope>NUCLEOTIDE SEQUENCE [LARGE SCALE GENOMIC DNA]</scope>
    <source>
        <strain evidence="3 4">2017H2G3</strain>
    </source>
</reference>
<evidence type="ECO:0000313" key="4">
    <source>
        <dbReference type="Proteomes" id="UP000293846"/>
    </source>
</evidence>
<feature type="signal peptide" evidence="2">
    <location>
        <begin position="1"/>
        <end position="20"/>
    </location>
</feature>
<comment type="caution">
    <text evidence="3">The sequence shown here is derived from an EMBL/GenBank/DDBJ whole genome shotgun (WGS) entry which is preliminary data.</text>
</comment>
<feature type="chain" id="PRO_5039519136" description="Lipoprotein" evidence="2">
    <location>
        <begin position="21"/>
        <end position="103"/>
    </location>
</feature>
<dbReference type="OrthoDB" id="2939930at2"/>
<sequence length="103" mass="11589">MMKKLLFTVMFAVFSLGLLSACGVNNNRMNDTEDVNFRPVRYEPQNNNDRLDPADSNLNPARDNTNNRDNNPGLLNDVQQNDRLYDDGRNHQMPGTGGTMSGQ</sequence>
<evidence type="ECO:0008006" key="5">
    <source>
        <dbReference type="Google" id="ProtNLM"/>
    </source>
</evidence>
<protein>
    <recommendedName>
        <fullName evidence="5">Lipoprotein</fullName>
    </recommendedName>
</protein>
<proteinExistence type="predicted"/>
<dbReference type="Proteomes" id="UP000293846">
    <property type="component" value="Unassembled WGS sequence"/>
</dbReference>
<gene>
    <name evidence="3" type="ORF">E0Y62_17465</name>
</gene>
<keyword evidence="4" id="KW-1185">Reference proteome</keyword>
<accession>A0A4V2NU34</accession>
<evidence type="ECO:0000256" key="1">
    <source>
        <dbReference type="SAM" id="MobiDB-lite"/>
    </source>
</evidence>
<dbReference type="RefSeq" id="WP_057768050.1">
    <property type="nucleotide sequence ID" value="NZ_CP183326.1"/>
</dbReference>
<name>A0A4V2NU34_9BACI</name>
<dbReference type="PROSITE" id="PS51257">
    <property type="entry name" value="PROKAR_LIPOPROTEIN"/>
    <property type="match status" value="1"/>
</dbReference>